<organism evidence="6 7">
    <name type="scientific">Steinernema glaseri</name>
    <dbReference type="NCBI Taxonomy" id="37863"/>
    <lineage>
        <taxon>Eukaryota</taxon>
        <taxon>Metazoa</taxon>
        <taxon>Ecdysozoa</taxon>
        <taxon>Nematoda</taxon>
        <taxon>Chromadorea</taxon>
        <taxon>Rhabditida</taxon>
        <taxon>Tylenchina</taxon>
        <taxon>Panagrolaimomorpha</taxon>
        <taxon>Strongyloidoidea</taxon>
        <taxon>Steinernematidae</taxon>
        <taxon>Steinernema</taxon>
    </lineage>
</organism>
<proteinExistence type="predicted"/>
<dbReference type="GO" id="GO:0031941">
    <property type="term" value="C:filamentous actin"/>
    <property type="evidence" value="ECO:0007669"/>
    <property type="project" value="TreeGrafter"/>
</dbReference>
<dbReference type="PANTHER" id="PTHR24214">
    <property type="entry name" value="PDZ AND LIM DOMAIN PROTEIN ZASP"/>
    <property type="match status" value="1"/>
</dbReference>
<dbReference type="CDD" id="cd09396">
    <property type="entry name" value="LIM_DA1"/>
    <property type="match status" value="1"/>
</dbReference>
<feature type="domain" description="LIM zinc-binding" evidence="5">
    <location>
        <begin position="9"/>
        <end position="66"/>
    </location>
</feature>
<dbReference type="GO" id="GO:0030018">
    <property type="term" value="C:Z disc"/>
    <property type="evidence" value="ECO:0007669"/>
    <property type="project" value="TreeGrafter"/>
</dbReference>
<dbReference type="SMART" id="SM00132">
    <property type="entry name" value="LIM"/>
    <property type="match status" value="2"/>
</dbReference>
<evidence type="ECO:0000256" key="1">
    <source>
        <dbReference type="ARBA" id="ARBA00022723"/>
    </source>
</evidence>
<dbReference type="Proteomes" id="UP000095287">
    <property type="component" value="Unplaced"/>
</dbReference>
<dbReference type="InterPro" id="IPR050604">
    <property type="entry name" value="PDZ-LIM_domain"/>
</dbReference>
<dbReference type="GO" id="GO:0005912">
    <property type="term" value="C:adherens junction"/>
    <property type="evidence" value="ECO:0007669"/>
    <property type="project" value="TreeGrafter"/>
</dbReference>
<dbReference type="GO" id="GO:0001725">
    <property type="term" value="C:stress fiber"/>
    <property type="evidence" value="ECO:0007669"/>
    <property type="project" value="TreeGrafter"/>
</dbReference>
<evidence type="ECO:0000313" key="7">
    <source>
        <dbReference type="WBParaSite" id="L893_g23526.t1"/>
    </source>
</evidence>
<keyword evidence="6" id="KW-1185">Reference proteome</keyword>
<keyword evidence="1 4" id="KW-0479">Metal-binding</keyword>
<name>A0A1I7Z739_9BILA</name>
<evidence type="ECO:0000313" key="6">
    <source>
        <dbReference type="Proteomes" id="UP000095287"/>
    </source>
</evidence>
<dbReference type="Pfam" id="PF00412">
    <property type="entry name" value="LIM"/>
    <property type="match status" value="2"/>
</dbReference>
<evidence type="ECO:0000256" key="4">
    <source>
        <dbReference type="PROSITE-ProRule" id="PRU00125"/>
    </source>
</evidence>
<dbReference type="GO" id="GO:0003779">
    <property type="term" value="F:actin binding"/>
    <property type="evidence" value="ECO:0007669"/>
    <property type="project" value="TreeGrafter"/>
</dbReference>
<evidence type="ECO:0000259" key="5">
    <source>
        <dbReference type="PROSITE" id="PS50023"/>
    </source>
</evidence>
<dbReference type="GO" id="GO:0046872">
    <property type="term" value="F:metal ion binding"/>
    <property type="evidence" value="ECO:0007669"/>
    <property type="project" value="UniProtKB-KW"/>
</dbReference>
<accession>A0A1I7Z739</accession>
<dbReference type="SUPFAM" id="SSF57716">
    <property type="entry name" value="Glucocorticoid receptor-like (DNA-binding domain)"/>
    <property type="match status" value="3"/>
</dbReference>
<dbReference type="InterPro" id="IPR001781">
    <property type="entry name" value="Znf_LIM"/>
</dbReference>
<sequence>MSATQTDRRLCGLCHSSVGEEAVIAMNRLWHPEHFVCSGCRRPIKQTYQIADDKSYCVKCFASKHNPRCSGCHETLLETCLQALDKHWHPQCFCCAMCKRPLPNGEYFLVDDKPYDLDCHWAKRLEKRTRATREQHSKHQQDLV</sequence>
<dbReference type="GO" id="GO:0061061">
    <property type="term" value="P:muscle structure development"/>
    <property type="evidence" value="ECO:0007669"/>
    <property type="project" value="TreeGrafter"/>
</dbReference>
<dbReference type="GO" id="GO:0030036">
    <property type="term" value="P:actin cytoskeleton organization"/>
    <property type="evidence" value="ECO:0007669"/>
    <property type="project" value="TreeGrafter"/>
</dbReference>
<dbReference type="PROSITE" id="PS00478">
    <property type="entry name" value="LIM_DOMAIN_1"/>
    <property type="match status" value="2"/>
</dbReference>
<dbReference type="FunFam" id="2.10.110.10:FF:000130">
    <property type="entry name" value="Protein CBG03641"/>
    <property type="match status" value="1"/>
</dbReference>
<feature type="domain" description="LIM zinc-binding" evidence="5">
    <location>
        <begin position="67"/>
        <end position="127"/>
    </location>
</feature>
<dbReference type="AlphaFoldDB" id="A0A1I7Z739"/>
<evidence type="ECO:0000256" key="3">
    <source>
        <dbReference type="ARBA" id="ARBA00023038"/>
    </source>
</evidence>
<dbReference type="Gene3D" id="2.10.110.10">
    <property type="entry name" value="Cysteine Rich Protein"/>
    <property type="match status" value="2"/>
</dbReference>
<dbReference type="PANTHER" id="PTHR24214:SF38">
    <property type="entry name" value="PDZ AND LIM DOMAIN PROTEIN ZASP-RELATED"/>
    <property type="match status" value="1"/>
</dbReference>
<dbReference type="WBParaSite" id="L893_g23526.t1">
    <property type="protein sequence ID" value="L893_g23526.t1"/>
    <property type="gene ID" value="L893_g23526"/>
</dbReference>
<dbReference type="GO" id="GO:0051371">
    <property type="term" value="F:muscle alpha-actinin binding"/>
    <property type="evidence" value="ECO:0007669"/>
    <property type="project" value="TreeGrafter"/>
</dbReference>
<reference evidence="7" key="1">
    <citation type="submission" date="2016-11" db="UniProtKB">
        <authorList>
            <consortium name="WormBaseParasite"/>
        </authorList>
    </citation>
    <scope>IDENTIFICATION</scope>
</reference>
<evidence type="ECO:0000256" key="2">
    <source>
        <dbReference type="ARBA" id="ARBA00022833"/>
    </source>
</evidence>
<keyword evidence="2 4" id="KW-0862">Zinc</keyword>
<dbReference type="PROSITE" id="PS50023">
    <property type="entry name" value="LIM_DOMAIN_2"/>
    <property type="match status" value="2"/>
</dbReference>
<keyword evidence="3 4" id="KW-0440">LIM domain</keyword>
<protein>
    <submittedName>
        <fullName evidence="7">LIM zinc-binding domain-containing protein</fullName>
    </submittedName>
</protein>